<dbReference type="Gene3D" id="1.50.40.10">
    <property type="entry name" value="Mitochondrial carrier domain"/>
    <property type="match status" value="1"/>
</dbReference>
<evidence type="ECO:0000256" key="2">
    <source>
        <dbReference type="ARBA" id="ARBA00006375"/>
    </source>
</evidence>
<dbReference type="InterPro" id="IPR002067">
    <property type="entry name" value="MCP"/>
</dbReference>
<dbReference type="GO" id="GO:0016020">
    <property type="term" value="C:membrane"/>
    <property type="evidence" value="ECO:0007669"/>
    <property type="project" value="UniProtKB-SubCell"/>
</dbReference>
<dbReference type="Pfam" id="PF00153">
    <property type="entry name" value="Mito_carr"/>
    <property type="match status" value="3"/>
</dbReference>
<keyword evidence="3 8" id="KW-0813">Transport</keyword>
<evidence type="ECO:0000256" key="4">
    <source>
        <dbReference type="ARBA" id="ARBA00022692"/>
    </source>
</evidence>
<keyword evidence="5" id="KW-0677">Repeat</keyword>
<evidence type="ECO:0000256" key="9">
    <source>
        <dbReference type="SAM" id="Phobius"/>
    </source>
</evidence>
<evidence type="ECO:0000256" key="6">
    <source>
        <dbReference type="ARBA" id="ARBA00023136"/>
    </source>
</evidence>
<reference evidence="10" key="1">
    <citation type="submission" date="2015-09" db="EMBL/GenBank/DDBJ databases">
        <title>Scylla olivacea transcriptome.</title>
        <authorList>
            <person name="Ikhwanuddin M."/>
        </authorList>
    </citation>
    <scope>NUCLEOTIDE SEQUENCE</scope>
</reference>
<dbReference type="SUPFAM" id="SSF103506">
    <property type="entry name" value="Mitochondrial carrier"/>
    <property type="match status" value="1"/>
</dbReference>
<dbReference type="PRINTS" id="PR00926">
    <property type="entry name" value="MITOCARRIER"/>
</dbReference>
<dbReference type="AlphaFoldDB" id="A0A0P4WIL8"/>
<evidence type="ECO:0000256" key="1">
    <source>
        <dbReference type="ARBA" id="ARBA00004141"/>
    </source>
</evidence>
<sequence length="322" mass="35233">MVSHVGYKAEKQDQLSPTNHACAGAASGAVARAVLQPLDVLKIRFQLQVEPIAKRGGGLYQGLLQSTYTIARTEGLSALWKGHIAAQALSVTFGMAQFWSYSLLTKSASEHGAGEGHLSHGVCGALAGLFATITSFPFDTVRTRLIAQGYPKHYTGMKNAVIKMVNQEGTKSLWKGLLPTLVMSAPYSGLTFYFYSAYQALMTKWFLKGKENEWPSTSAVTGLVAGACAKVCVYPLDVLKKRLQIRGFEEARKQFGKVVVYKSPWSCVLQVTRQEGVLAWYKGLWPAMIKSGLTSGVIFLTFESICQLLSHLQNKKGDRPIE</sequence>
<dbReference type="InterPro" id="IPR023395">
    <property type="entry name" value="MCP_dom_sf"/>
</dbReference>
<evidence type="ECO:0000256" key="8">
    <source>
        <dbReference type="RuleBase" id="RU000488"/>
    </source>
</evidence>
<accession>A0A0P4WIL8</accession>
<feature type="transmembrane region" description="Helical" evidence="9">
    <location>
        <begin position="216"/>
        <end position="236"/>
    </location>
</feature>
<comment type="similarity">
    <text evidence="2 8">Belongs to the mitochondrial carrier (TC 2.A.29) family.</text>
</comment>
<feature type="repeat" description="Solcar" evidence="7">
    <location>
        <begin position="115"/>
        <end position="201"/>
    </location>
</feature>
<proteinExistence type="inferred from homology"/>
<evidence type="ECO:0000256" key="7">
    <source>
        <dbReference type="PROSITE-ProRule" id="PRU00282"/>
    </source>
</evidence>
<feature type="repeat" description="Solcar" evidence="7">
    <location>
        <begin position="213"/>
        <end position="308"/>
    </location>
</feature>
<dbReference type="EMBL" id="GDRN01070684">
    <property type="protein sequence ID" value="JAI63831.1"/>
    <property type="molecule type" value="Transcribed_RNA"/>
</dbReference>
<dbReference type="GO" id="GO:0055085">
    <property type="term" value="P:transmembrane transport"/>
    <property type="evidence" value="ECO:0007669"/>
    <property type="project" value="InterPro"/>
</dbReference>
<organism evidence="10">
    <name type="scientific">Scylla olivacea</name>
    <name type="common">Orange mud crab</name>
    <name type="synonym">Cancer olivacea</name>
    <dbReference type="NCBI Taxonomy" id="85551"/>
    <lineage>
        <taxon>Eukaryota</taxon>
        <taxon>Metazoa</taxon>
        <taxon>Ecdysozoa</taxon>
        <taxon>Arthropoda</taxon>
        <taxon>Crustacea</taxon>
        <taxon>Multicrustacea</taxon>
        <taxon>Malacostraca</taxon>
        <taxon>Eumalacostraca</taxon>
        <taxon>Eucarida</taxon>
        <taxon>Decapoda</taxon>
        <taxon>Pleocyemata</taxon>
        <taxon>Brachyura</taxon>
        <taxon>Eubrachyura</taxon>
        <taxon>Portunoidea</taxon>
        <taxon>Portunidae</taxon>
        <taxon>Portuninae</taxon>
        <taxon>Scylla</taxon>
    </lineage>
</organism>
<evidence type="ECO:0000256" key="5">
    <source>
        <dbReference type="ARBA" id="ARBA00022737"/>
    </source>
</evidence>
<dbReference type="PANTHER" id="PTHR24089">
    <property type="entry name" value="SOLUTE CARRIER FAMILY 25"/>
    <property type="match status" value="1"/>
</dbReference>
<keyword evidence="6 7" id="KW-0472">Membrane</keyword>
<feature type="repeat" description="Solcar" evidence="7">
    <location>
        <begin position="15"/>
        <end position="107"/>
    </location>
</feature>
<evidence type="ECO:0008006" key="11">
    <source>
        <dbReference type="Google" id="ProtNLM"/>
    </source>
</evidence>
<keyword evidence="4 7" id="KW-0812">Transmembrane</keyword>
<comment type="subcellular location">
    <subcellularLocation>
        <location evidence="1">Membrane</location>
        <topology evidence="1">Multi-pass membrane protein</topology>
    </subcellularLocation>
</comment>
<name>A0A0P4WIL8_SCYOL</name>
<dbReference type="PROSITE" id="PS50920">
    <property type="entry name" value="SOLCAR"/>
    <property type="match status" value="3"/>
</dbReference>
<feature type="transmembrane region" description="Helical" evidence="9">
    <location>
        <begin position="173"/>
        <end position="196"/>
    </location>
</feature>
<evidence type="ECO:0000256" key="3">
    <source>
        <dbReference type="ARBA" id="ARBA00022448"/>
    </source>
</evidence>
<keyword evidence="9" id="KW-1133">Transmembrane helix</keyword>
<protein>
    <recommendedName>
        <fullName evidence="11">Mitochondrial thiamine pyrophosphate carrier</fullName>
    </recommendedName>
</protein>
<evidence type="ECO:0000313" key="10">
    <source>
        <dbReference type="EMBL" id="JAI63831.1"/>
    </source>
</evidence>
<dbReference type="InterPro" id="IPR018108">
    <property type="entry name" value="MCP_transmembrane"/>
</dbReference>